<evidence type="ECO:0008006" key="2">
    <source>
        <dbReference type="Google" id="ProtNLM"/>
    </source>
</evidence>
<comment type="caution">
    <text evidence="1">The sequence shown here is derived from an EMBL/GenBank/DDBJ whole genome shotgun (WGS) entry which is preliminary data.</text>
</comment>
<proteinExistence type="predicted"/>
<organism evidence="1">
    <name type="scientific">marine sediment metagenome</name>
    <dbReference type="NCBI Taxonomy" id="412755"/>
    <lineage>
        <taxon>unclassified sequences</taxon>
        <taxon>metagenomes</taxon>
        <taxon>ecological metagenomes</taxon>
    </lineage>
</organism>
<dbReference type="Gene3D" id="3.90.1530.10">
    <property type="entry name" value="Conserved hypothetical protein from pyrococcus furiosus pfu- 392566-001, ParB domain"/>
    <property type="match status" value="1"/>
</dbReference>
<dbReference type="EMBL" id="LAZR01005350">
    <property type="protein sequence ID" value="KKN00660.1"/>
    <property type="molecule type" value="Genomic_DNA"/>
</dbReference>
<reference evidence="1" key="1">
    <citation type="journal article" date="2015" name="Nature">
        <title>Complex archaea that bridge the gap between prokaryotes and eukaryotes.</title>
        <authorList>
            <person name="Spang A."/>
            <person name="Saw J.H."/>
            <person name="Jorgensen S.L."/>
            <person name="Zaremba-Niedzwiedzka K."/>
            <person name="Martijn J."/>
            <person name="Lind A.E."/>
            <person name="van Eijk R."/>
            <person name="Schleper C."/>
            <person name="Guy L."/>
            <person name="Ettema T.J."/>
        </authorList>
    </citation>
    <scope>NUCLEOTIDE SEQUENCE</scope>
</reference>
<dbReference type="InterPro" id="IPR036086">
    <property type="entry name" value="ParB/Sulfiredoxin_sf"/>
</dbReference>
<dbReference type="SUPFAM" id="SSF110849">
    <property type="entry name" value="ParB/Sulfiredoxin"/>
    <property type="match status" value="1"/>
</dbReference>
<dbReference type="PANTHER" id="PTHR33375:SF1">
    <property type="entry name" value="CHROMOSOME-PARTITIONING PROTEIN PARB-RELATED"/>
    <property type="match status" value="1"/>
</dbReference>
<protein>
    <recommendedName>
        <fullName evidence="2">ParB/Sulfiredoxin domain-containing protein</fullName>
    </recommendedName>
</protein>
<sequence>MTEAEVNTISTKYESFRLRDKNREKVLLQSILQHGIREPLQCVQGDGVQNYILLDGFKRLRCSYKLRLHMVPVVSLGTDEVSSILQFIRVSTERSLSTLEQAHFVDELHTRYRLTVGDIAERLERSKAWVSVRLGILEEMSQVVREAVFSGRFPVRSYMYTLRQFTRVNGIAGTQSDRFVHCVSGKGLSARDIEKLAYGYFRGGDRLKHQIEEGNLSWTLRQMRKTEPVCQAKEGLNESEWSLIRDLELVQKYMSRIRRGLTREELRSQTFQAQAQLLVEGLLDRVDRFQAQLRSFHERRTYQRNR</sequence>
<dbReference type="AlphaFoldDB" id="A0A0F9LZX2"/>
<dbReference type="PANTHER" id="PTHR33375">
    <property type="entry name" value="CHROMOSOME-PARTITIONING PROTEIN PARB-RELATED"/>
    <property type="match status" value="1"/>
</dbReference>
<dbReference type="InterPro" id="IPR050336">
    <property type="entry name" value="Chromosome_partition/occlusion"/>
</dbReference>
<dbReference type="GO" id="GO:0007059">
    <property type="term" value="P:chromosome segregation"/>
    <property type="evidence" value="ECO:0007669"/>
    <property type="project" value="TreeGrafter"/>
</dbReference>
<name>A0A0F9LZX2_9ZZZZ</name>
<dbReference type="Gene3D" id="1.10.10.2830">
    <property type="match status" value="1"/>
</dbReference>
<evidence type="ECO:0000313" key="1">
    <source>
        <dbReference type="EMBL" id="KKN00660.1"/>
    </source>
</evidence>
<accession>A0A0F9LZX2</accession>
<dbReference type="GO" id="GO:0005694">
    <property type="term" value="C:chromosome"/>
    <property type="evidence" value="ECO:0007669"/>
    <property type="project" value="TreeGrafter"/>
</dbReference>
<gene>
    <name evidence="1" type="ORF">LCGC14_1135550</name>
</gene>